<keyword evidence="3" id="KW-1185">Reference proteome</keyword>
<evidence type="ECO:0000313" key="2">
    <source>
        <dbReference type="EMBL" id="AYO42993.1"/>
    </source>
</evidence>
<dbReference type="VEuPathDB" id="FungiDB:DNF11_2043"/>
<gene>
    <name evidence="2" type="ORF">DNF11_2043</name>
</gene>
<keyword evidence="1" id="KW-1133">Transmembrane helix</keyword>
<keyword evidence="1" id="KW-0812">Transmembrane</keyword>
<accession>A0A3G2S4H4</accession>
<reference evidence="2 3" key="1">
    <citation type="submission" date="2018-10" db="EMBL/GenBank/DDBJ databases">
        <title>Complete genome sequence of Malassezia restricta CBS 7877.</title>
        <authorList>
            <person name="Morand S.C."/>
            <person name="Bertignac M."/>
            <person name="Iltis A."/>
            <person name="Kolder I."/>
            <person name="Pirovano W."/>
            <person name="Jourdain R."/>
            <person name="Clavaud C."/>
        </authorList>
    </citation>
    <scope>NUCLEOTIDE SEQUENCE [LARGE SCALE GENOMIC DNA]</scope>
    <source>
        <strain evidence="2 3">CBS 7877</strain>
    </source>
</reference>
<evidence type="ECO:0000313" key="3">
    <source>
        <dbReference type="Proteomes" id="UP000269793"/>
    </source>
</evidence>
<dbReference type="Proteomes" id="UP000269793">
    <property type="component" value="Chromosome III"/>
</dbReference>
<protein>
    <submittedName>
        <fullName evidence="2">Uncharacterized protein</fullName>
    </submittedName>
</protein>
<dbReference type="OrthoDB" id="5331396at2759"/>
<proteinExistence type="predicted"/>
<evidence type="ECO:0000256" key="1">
    <source>
        <dbReference type="SAM" id="Phobius"/>
    </source>
</evidence>
<name>A0A3G2S4H4_MALR7</name>
<keyword evidence="1" id="KW-0472">Membrane</keyword>
<sequence>MSSVRWTRLAQRRLYTSAPSRLVGTPPITQVSSRPFAGGLLGFLTGLSITSLAGLYWIQYEYKSASINVVNSSERLSDMAHNVTHYLERIALLEQRLNMLEKTLAPRDEVQKAWESHRNLYTDMFEETHAIRERLWKLEHDMFATRTRSRVSPTWDQPSYEIPPMPPVRLV</sequence>
<organism evidence="2 3">
    <name type="scientific">Malassezia restricta (strain ATCC 96810 / NBRC 103918 / CBS 7877)</name>
    <name type="common">Seborrheic dermatitis infection agent</name>
    <dbReference type="NCBI Taxonomy" id="425264"/>
    <lineage>
        <taxon>Eukaryota</taxon>
        <taxon>Fungi</taxon>
        <taxon>Dikarya</taxon>
        <taxon>Basidiomycota</taxon>
        <taxon>Ustilaginomycotina</taxon>
        <taxon>Malasseziomycetes</taxon>
        <taxon>Malasseziales</taxon>
        <taxon>Malasseziaceae</taxon>
        <taxon>Malassezia</taxon>
    </lineage>
</organism>
<feature type="transmembrane region" description="Helical" evidence="1">
    <location>
        <begin position="36"/>
        <end position="58"/>
    </location>
</feature>
<dbReference type="AlphaFoldDB" id="A0A3G2S4H4"/>
<dbReference type="EMBL" id="CP033150">
    <property type="protein sequence ID" value="AYO42993.1"/>
    <property type="molecule type" value="Genomic_DNA"/>
</dbReference>